<evidence type="ECO:0000256" key="9">
    <source>
        <dbReference type="RuleBase" id="RU363032"/>
    </source>
</evidence>
<evidence type="ECO:0000256" key="4">
    <source>
        <dbReference type="ARBA" id="ARBA00022475"/>
    </source>
</evidence>
<sequence>MPHLSRRRGAPISGPLMLDAFSEFFRQLAEDYPRWNFVFFYQPVQAGKIWTGLQYTVILSLACLVFSVIIGVVGAWLQGSKRRLLRNLVQGYIQLFRNTPPFVQLLFFYFALGQLTPTYSPDGWLEVPIISNVGWAIISLSFFAGAFNVEIFRSGIEAVPDATIEASEALGMTRLQTYSHVILPLAFRVSLPALNNNLVNLIKTTTQAFAIAVPELLYQAVTIWNDYPSAQYPAMLLLFVVYIGLVGIMVLGMNRWERHLAIPGYGN</sequence>
<dbReference type="PANTHER" id="PTHR30614">
    <property type="entry name" value="MEMBRANE COMPONENT OF AMINO ACID ABC TRANSPORTER"/>
    <property type="match status" value="1"/>
</dbReference>
<dbReference type="Pfam" id="PF00528">
    <property type="entry name" value="BPD_transp_1"/>
    <property type="match status" value="1"/>
</dbReference>
<dbReference type="EMBL" id="CP000031">
    <property type="protein sequence ID" value="AAV95911.1"/>
    <property type="molecule type" value="Genomic_DNA"/>
</dbReference>
<dbReference type="PaxDb" id="246200-SPO2666"/>
<dbReference type="STRING" id="246200.SPO2666"/>
<evidence type="ECO:0000259" key="10">
    <source>
        <dbReference type="PROSITE" id="PS50928"/>
    </source>
</evidence>
<dbReference type="KEGG" id="sil:SPO2666"/>
<keyword evidence="4" id="KW-1003">Cell membrane</keyword>
<comment type="similarity">
    <text evidence="2">Belongs to the binding-protein-dependent transport system permease family. HisMQ subfamily.</text>
</comment>
<keyword evidence="5 9" id="KW-0812">Transmembrane</keyword>
<dbReference type="eggNOG" id="COG0765">
    <property type="taxonomic scope" value="Bacteria"/>
</dbReference>
<feature type="domain" description="ABC transmembrane type-1" evidence="10">
    <location>
        <begin position="53"/>
        <end position="250"/>
    </location>
</feature>
<dbReference type="InterPro" id="IPR035906">
    <property type="entry name" value="MetI-like_sf"/>
</dbReference>
<dbReference type="InterPro" id="IPR000515">
    <property type="entry name" value="MetI-like"/>
</dbReference>
<name>Q5LQ30_RUEPO</name>
<evidence type="ECO:0000313" key="11">
    <source>
        <dbReference type="EMBL" id="AAV95911.1"/>
    </source>
</evidence>
<feature type="transmembrane region" description="Helical" evidence="9">
    <location>
        <begin position="53"/>
        <end position="77"/>
    </location>
</feature>
<comment type="subcellular location">
    <subcellularLocation>
        <location evidence="1">Cell inner membrane</location>
        <topology evidence="1">Multi-pass membrane protein</topology>
    </subcellularLocation>
    <subcellularLocation>
        <location evidence="9">Cell membrane</location>
        <topology evidence="9">Multi-pass membrane protein</topology>
    </subcellularLocation>
</comment>
<accession>Q5LQ30</accession>
<dbReference type="GO" id="GO:0043190">
    <property type="term" value="C:ATP-binding cassette (ABC) transporter complex"/>
    <property type="evidence" value="ECO:0007669"/>
    <property type="project" value="InterPro"/>
</dbReference>
<dbReference type="SUPFAM" id="SSF161098">
    <property type="entry name" value="MetI-like"/>
    <property type="match status" value="1"/>
</dbReference>
<dbReference type="Gene3D" id="1.10.3720.10">
    <property type="entry name" value="MetI-like"/>
    <property type="match status" value="1"/>
</dbReference>
<dbReference type="HOGENOM" id="CLU_019602_1_3_5"/>
<evidence type="ECO:0000256" key="2">
    <source>
        <dbReference type="ARBA" id="ARBA00010072"/>
    </source>
</evidence>
<keyword evidence="7 9" id="KW-1133">Transmembrane helix</keyword>
<evidence type="ECO:0000256" key="3">
    <source>
        <dbReference type="ARBA" id="ARBA00022448"/>
    </source>
</evidence>
<keyword evidence="8 9" id="KW-0472">Membrane</keyword>
<reference evidence="11 12" key="2">
    <citation type="journal article" date="2014" name="Stand. Genomic Sci.">
        <title>An updated genome annotation for the model marine bacterium Ruegeria pomeroyi DSS-3.</title>
        <authorList>
            <person name="Rivers A.R."/>
            <person name="Smith C.B."/>
            <person name="Moran M.A."/>
        </authorList>
    </citation>
    <scope>GENOME REANNOTATION</scope>
    <source>
        <strain evidence="12">ATCC 700808 / DSM 15171 / DSS-3</strain>
    </source>
</reference>
<keyword evidence="3 9" id="KW-0813">Transport</keyword>
<protein>
    <submittedName>
        <fullName evidence="11">Polar amino acid uptake family ABC transporter, permease protein</fullName>
    </submittedName>
</protein>
<proteinExistence type="inferred from homology"/>
<dbReference type="GO" id="GO:0022857">
    <property type="term" value="F:transmembrane transporter activity"/>
    <property type="evidence" value="ECO:0007669"/>
    <property type="project" value="InterPro"/>
</dbReference>
<reference evidence="11 12" key="1">
    <citation type="journal article" date="2004" name="Nature">
        <title>Genome sequence of Silicibacter pomeroyi reveals adaptations to the marine environment.</title>
        <authorList>
            <person name="Moran M.A."/>
            <person name="Buchan A."/>
            <person name="Gonzalez J.M."/>
            <person name="Heidelberg J.F."/>
            <person name="Whitman W.B."/>
            <person name="Kiene R.P."/>
            <person name="Henriksen J.R."/>
            <person name="King G.M."/>
            <person name="Belas R."/>
            <person name="Fuqua C."/>
            <person name="Brinkac L."/>
            <person name="Lewis M."/>
            <person name="Johri S."/>
            <person name="Weaver B."/>
            <person name="Pai G."/>
            <person name="Eisen J.A."/>
            <person name="Rahe E."/>
            <person name="Sheldon W.M."/>
            <person name="Ye W."/>
            <person name="Miller T.R."/>
            <person name="Carlton J."/>
            <person name="Rasko D.A."/>
            <person name="Paulsen I.T."/>
            <person name="Ren Q."/>
            <person name="Daugherty S.C."/>
            <person name="Deboy R.T."/>
            <person name="Dodson R.J."/>
            <person name="Durkin A.S."/>
            <person name="Madupu R."/>
            <person name="Nelson W.C."/>
            <person name="Sullivan S.A."/>
            <person name="Rosovitz M.J."/>
            <person name="Haft D.H."/>
            <person name="Selengut J."/>
            <person name="Ward N."/>
        </authorList>
    </citation>
    <scope>NUCLEOTIDE SEQUENCE [LARGE SCALE GENOMIC DNA]</scope>
    <source>
        <strain evidence="12">ATCC 700808 / DSM 15171 / DSS-3</strain>
    </source>
</reference>
<dbReference type="InterPro" id="IPR043429">
    <property type="entry name" value="ArtM/GltK/GlnP/TcyL/YhdX-like"/>
</dbReference>
<dbReference type="PROSITE" id="PS50928">
    <property type="entry name" value="ABC_TM1"/>
    <property type="match status" value="1"/>
</dbReference>
<dbReference type="GO" id="GO:0006865">
    <property type="term" value="P:amino acid transport"/>
    <property type="evidence" value="ECO:0007669"/>
    <property type="project" value="UniProtKB-KW"/>
</dbReference>
<feature type="transmembrane region" description="Helical" evidence="9">
    <location>
        <begin position="129"/>
        <end position="149"/>
    </location>
</feature>
<dbReference type="NCBIfam" id="TIGR01726">
    <property type="entry name" value="HEQRo_perm_3TM"/>
    <property type="match status" value="1"/>
</dbReference>
<evidence type="ECO:0000313" key="12">
    <source>
        <dbReference type="Proteomes" id="UP000001023"/>
    </source>
</evidence>
<dbReference type="Proteomes" id="UP000001023">
    <property type="component" value="Chromosome"/>
</dbReference>
<evidence type="ECO:0000256" key="5">
    <source>
        <dbReference type="ARBA" id="ARBA00022692"/>
    </source>
</evidence>
<dbReference type="PANTHER" id="PTHR30614:SF0">
    <property type="entry name" value="L-CYSTINE TRANSPORT SYSTEM PERMEASE PROTEIN TCYL"/>
    <property type="match status" value="1"/>
</dbReference>
<dbReference type="AlphaFoldDB" id="Q5LQ30"/>
<gene>
    <name evidence="11" type="ordered locus">SPO2666</name>
</gene>
<keyword evidence="6" id="KW-0029">Amino-acid transport</keyword>
<keyword evidence="12" id="KW-1185">Reference proteome</keyword>
<organism evidence="11 12">
    <name type="scientific">Ruegeria pomeroyi (strain ATCC 700808 / DSM 15171 / DSS-3)</name>
    <name type="common">Silicibacter pomeroyi</name>
    <dbReference type="NCBI Taxonomy" id="246200"/>
    <lineage>
        <taxon>Bacteria</taxon>
        <taxon>Pseudomonadati</taxon>
        <taxon>Pseudomonadota</taxon>
        <taxon>Alphaproteobacteria</taxon>
        <taxon>Rhodobacterales</taxon>
        <taxon>Roseobacteraceae</taxon>
        <taxon>Ruegeria</taxon>
    </lineage>
</organism>
<evidence type="ECO:0000256" key="6">
    <source>
        <dbReference type="ARBA" id="ARBA00022970"/>
    </source>
</evidence>
<evidence type="ECO:0000256" key="8">
    <source>
        <dbReference type="ARBA" id="ARBA00023136"/>
    </source>
</evidence>
<feature type="transmembrane region" description="Helical" evidence="9">
    <location>
        <begin position="234"/>
        <end position="253"/>
    </location>
</feature>
<evidence type="ECO:0000256" key="7">
    <source>
        <dbReference type="ARBA" id="ARBA00022989"/>
    </source>
</evidence>
<dbReference type="CDD" id="cd06261">
    <property type="entry name" value="TM_PBP2"/>
    <property type="match status" value="1"/>
</dbReference>
<evidence type="ECO:0000256" key="1">
    <source>
        <dbReference type="ARBA" id="ARBA00004429"/>
    </source>
</evidence>
<dbReference type="InterPro" id="IPR010065">
    <property type="entry name" value="AA_ABC_transptr_permease_3TM"/>
</dbReference>